<evidence type="ECO:0000313" key="7">
    <source>
        <dbReference type="EMBL" id="KAK7070446.1"/>
    </source>
</evidence>
<comment type="caution">
    <text evidence="7">The sequence shown here is derived from an EMBL/GenBank/DDBJ whole genome shotgun (WGS) entry which is preliminary data.</text>
</comment>
<keyword evidence="8" id="KW-1185">Reference proteome</keyword>
<feature type="compositionally biased region" description="Basic and acidic residues" evidence="6">
    <location>
        <begin position="108"/>
        <end position="125"/>
    </location>
</feature>
<dbReference type="AlphaFoldDB" id="A0AAN8ZVS6"/>
<dbReference type="GO" id="GO:0008017">
    <property type="term" value="F:microtubule binding"/>
    <property type="evidence" value="ECO:0007669"/>
    <property type="project" value="InterPro"/>
</dbReference>
<evidence type="ECO:0000256" key="2">
    <source>
        <dbReference type="ARBA" id="ARBA00023054"/>
    </source>
</evidence>
<proteinExistence type="inferred from homology"/>
<dbReference type="GO" id="GO:0000940">
    <property type="term" value="C:outer kinetochore"/>
    <property type="evidence" value="ECO:0007669"/>
    <property type="project" value="TreeGrafter"/>
</dbReference>
<protein>
    <recommendedName>
        <fullName evidence="3">SKA complex subunit 1</fullName>
    </recommendedName>
    <alternativeName>
        <fullName evidence="4">Spindle and kinetochore-associated protein 1</fullName>
    </alternativeName>
</protein>
<dbReference type="PANTHER" id="PTHR28573">
    <property type="entry name" value="SPINDLE AND KINETOCHORE-ASSOCIATED PROTEIN 1"/>
    <property type="match status" value="1"/>
</dbReference>
<name>A0AAN8ZVS6_HALRR</name>
<dbReference type="GO" id="GO:0072686">
    <property type="term" value="C:mitotic spindle"/>
    <property type="evidence" value="ECO:0007669"/>
    <property type="project" value="TreeGrafter"/>
</dbReference>
<evidence type="ECO:0000256" key="1">
    <source>
        <dbReference type="ARBA" id="ARBA00006836"/>
    </source>
</evidence>
<organism evidence="7 8">
    <name type="scientific">Halocaridina rubra</name>
    <name type="common">Hawaiian red shrimp</name>
    <dbReference type="NCBI Taxonomy" id="373956"/>
    <lineage>
        <taxon>Eukaryota</taxon>
        <taxon>Metazoa</taxon>
        <taxon>Ecdysozoa</taxon>
        <taxon>Arthropoda</taxon>
        <taxon>Crustacea</taxon>
        <taxon>Multicrustacea</taxon>
        <taxon>Malacostraca</taxon>
        <taxon>Eumalacostraca</taxon>
        <taxon>Eucarida</taxon>
        <taxon>Decapoda</taxon>
        <taxon>Pleocyemata</taxon>
        <taxon>Caridea</taxon>
        <taxon>Atyoidea</taxon>
        <taxon>Atyidae</taxon>
        <taxon>Halocaridina</taxon>
    </lineage>
</organism>
<accession>A0AAN8ZVS6</accession>
<evidence type="ECO:0000256" key="5">
    <source>
        <dbReference type="SAM" id="Coils"/>
    </source>
</evidence>
<dbReference type="Pfam" id="PF07160">
    <property type="entry name" value="SKA1"/>
    <property type="match status" value="1"/>
</dbReference>
<dbReference type="GO" id="GO:0031110">
    <property type="term" value="P:regulation of microtubule polymerization or depolymerization"/>
    <property type="evidence" value="ECO:0007669"/>
    <property type="project" value="TreeGrafter"/>
</dbReference>
<evidence type="ECO:0000313" key="8">
    <source>
        <dbReference type="Proteomes" id="UP001381693"/>
    </source>
</evidence>
<evidence type="ECO:0000256" key="4">
    <source>
        <dbReference type="ARBA" id="ARBA00047202"/>
    </source>
</evidence>
<dbReference type="GO" id="GO:0000278">
    <property type="term" value="P:mitotic cell cycle"/>
    <property type="evidence" value="ECO:0007669"/>
    <property type="project" value="TreeGrafter"/>
</dbReference>
<dbReference type="GO" id="GO:0051301">
    <property type="term" value="P:cell division"/>
    <property type="evidence" value="ECO:0007669"/>
    <property type="project" value="InterPro"/>
</dbReference>
<comment type="similarity">
    <text evidence="1">Belongs to the SKA1 family.</text>
</comment>
<feature type="coiled-coil region" evidence="5">
    <location>
        <begin position="35"/>
        <end position="83"/>
    </location>
</feature>
<feature type="region of interest" description="Disordered" evidence="6">
    <location>
        <begin position="99"/>
        <end position="128"/>
    </location>
</feature>
<keyword evidence="2 5" id="KW-0175">Coiled coil</keyword>
<dbReference type="InterPro" id="IPR042031">
    <property type="entry name" value="SKA1_MBD_sf"/>
</dbReference>
<reference evidence="7 8" key="1">
    <citation type="submission" date="2023-11" db="EMBL/GenBank/DDBJ databases">
        <title>Halocaridina rubra genome assembly.</title>
        <authorList>
            <person name="Smith C."/>
        </authorList>
    </citation>
    <scope>NUCLEOTIDE SEQUENCE [LARGE SCALE GENOMIC DNA]</scope>
    <source>
        <strain evidence="7">EP-1</strain>
        <tissue evidence="7">Whole</tissue>
    </source>
</reference>
<dbReference type="PANTHER" id="PTHR28573:SF1">
    <property type="entry name" value="SPINDLE AND KINETOCHORE-ASSOCIATED PROTEIN 1"/>
    <property type="match status" value="1"/>
</dbReference>
<dbReference type="GO" id="GO:0007059">
    <property type="term" value="P:chromosome segregation"/>
    <property type="evidence" value="ECO:0007669"/>
    <property type="project" value="InterPro"/>
</dbReference>
<dbReference type="GO" id="GO:0005876">
    <property type="term" value="C:spindle microtubule"/>
    <property type="evidence" value="ECO:0007669"/>
    <property type="project" value="TreeGrafter"/>
</dbReference>
<dbReference type="EMBL" id="JAXCGZ010015362">
    <property type="protein sequence ID" value="KAK7070446.1"/>
    <property type="molecule type" value="Genomic_DNA"/>
</dbReference>
<dbReference type="Proteomes" id="UP001381693">
    <property type="component" value="Unassembled WGS sequence"/>
</dbReference>
<evidence type="ECO:0000256" key="6">
    <source>
        <dbReference type="SAM" id="MobiDB-lite"/>
    </source>
</evidence>
<gene>
    <name evidence="7" type="primary">SKA1_2</name>
    <name evidence="7" type="ORF">SK128_014348</name>
</gene>
<dbReference type="FunFam" id="1.10.10.1890:FF:000002">
    <property type="entry name" value="Spindle and kinetochore-associated protein 1"/>
    <property type="match status" value="1"/>
</dbReference>
<sequence>MPLVDTLVDIGPLEECLHQKVSALKISMDIRGGWGEDTVGEIEDLNRELESMRSNVNSLKETVTQAKRDLASAYALLKRLQELSCVALHMKENLPRHLPSAGASCHKGSKEKAASNNAERQEKASKTGCGKSKKIQTIQYISINEFESISKYIRGRLQYEQINNAINELNKAIETKYALMSRPRAKISEFDMRIVTSCRHHENKETKGLYFVVDSDIKRWSNMRLDTAGRTILTILRTLKRLREIRGPGNLIRYVAL</sequence>
<dbReference type="InterPro" id="IPR009829">
    <property type="entry name" value="SKA1"/>
</dbReference>
<dbReference type="Gene3D" id="1.10.10.1890">
    <property type="entry name" value="Ska1 microtubule binding domain-like"/>
    <property type="match status" value="1"/>
</dbReference>
<evidence type="ECO:0000256" key="3">
    <source>
        <dbReference type="ARBA" id="ARBA00047182"/>
    </source>
</evidence>